<keyword evidence="4" id="KW-0808">Transferase</keyword>
<dbReference type="RefSeq" id="WP_307904086.1">
    <property type="nucleotide sequence ID" value="NZ_AP027059.1"/>
</dbReference>
<protein>
    <recommendedName>
        <fullName evidence="6">PTS EIIA type-2 domain-containing protein</fullName>
    </recommendedName>
</protein>
<dbReference type="InterPro" id="IPR051541">
    <property type="entry name" value="PTS_SugarTrans_NitroReg"/>
</dbReference>
<dbReference type="PANTHER" id="PTHR47738">
    <property type="entry name" value="PTS SYSTEM FRUCTOSE-LIKE EIIA COMPONENT-RELATED"/>
    <property type="match status" value="1"/>
</dbReference>
<dbReference type="NCBIfam" id="TIGR00848">
    <property type="entry name" value="fruA"/>
    <property type="match status" value="1"/>
</dbReference>
<dbReference type="Proteomes" id="UP001321582">
    <property type="component" value="Chromosome"/>
</dbReference>
<dbReference type="Gene3D" id="3.40.930.10">
    <property type="entry name" value="Mannitol-specific EII, Chain A"/>
    <property type="match status" value="1"/>
</dbReference>
<keyword evidence="8" id="KW-1185">Reference proteome</keyword>
<dbReference type="KEGG" id="haby:HLVA_18070"/>
<dbReference type="PANTHER" id="PTHR47738:SF2">
    <property type="entry name" value="PTS SYSTEM FRUCTOSE-LIKE EIIA COMPONENT"/>
    <property type="match status" value="1"/>
</dbReference>
<feature type="domain" description="PTS EIIA type-2" evidence="6">
    <location>
        <begin position="6"/>
        <end position="148"/>
    </location>
</feature>
<dbReference type="PROSITE" id="PS51094">
    <property type="entry name" value="PTS_EIIA_TYPE_2"/>
    <property type="match status" value="1"/>
</dbReference>
<evidence type="ECO:0000259" key="6">
    <source>
        <dbReference type="PROSITE" id="PS51094"/>
    </source>
</evidence>
<dbReference type="CDD" id="cd00211">
    <property type="entry name" value="PTS_IIA_fru"/>
    <property type="match status" value="1"/>
</dbReference>
<name>A0AAU9DRM0_9FUSO</name>
<evidence type="ECO:0000256" key="3">
    <source>
        <dbReference type="ARBA" id="ARBA00022597"/>
    </source>
</evidence>
<accession>A0AAU9DRM0</accession>
<dbReference type="EMBL" id="AP027059">
    <property type="protein sequence ID" value="BDU51238.1"/>
    <property type="molecule type" value="Genomic_DNA"/>
</dbReference>
<dbReference type="InterPro" id="IPR016152">
    <property type="entry name" value="PTrfase/Anion_transptr"/>
</dbReference>
<organism evidence="7 8">
    <name type="scientific">Haliovirga abyssi</name>
    <dbReference type="NCBI Taxonomy" id="2996794"/>
    <lineage>
        <taxon>Bacteria</taxon>
        <taxon>Fusobacteriati</taxon>
        <taxon>Fusobacteriota</taxon>
        <taxon>Fusobacteriia</taxon>
        <taxon>Fusobacteriales</taxon>
        <taxon>Haliovirgaceae</taxon>
        <taxon>Haliovirga</taxon>
    </lineage>
</organism>
<dbReference type="Pfam" id="PF00359">
    <property type="entry name" value="PTS_EIIA_2"/>
    <property type="match status" value="1"/>
</dbReference>
<evidence type="ECO:0000313" key="8">
    <source>
        <dbReference type="Proteomes" id="UP001321582"/>
    </source>
</evidence>
<keyword evidence="3" id="KW-0762">Sugar transport</keyword>
<dbReference type="InterPro" id="IPR002178">
    <property type="entry name" value="PTS_EIIA_type-2_dom"/>
</dbReference>
<evidence type="ECO:0000313" key="7">
    <source>
        <dbReference type="EMBL" id="BDU51238.1"/>
    </source>
</evidence>
<keyword evidence="1" id="KW-0813">Transport</keyword>
<keyword evidence="5" id="KW-0598">Phosphotransferase system</keyword>
<sequence length="275" mass="31135">MGVLKNIINKELIITKCKITDKEELFEKIAGLVLSKGYIEDKDVFLKEIWERENQMSTEIAKGIGMPHIKSDIVKKDFIVVIISKDGIKYGGFNKKVNLIFCIGVGKDSKTYLNIMAKIARFLSKEEIKKSLINSDVPEDVIKLISDFEKVEIVKTKEQKDKYLATIIINKVIEFDKVMELAIETGLVNPTIIDSTYGIRKMFFDIPFLNSFALFSDKNISSKILIGITEDKEYAQRLVGVLKNEGIDIEQEGKGIIFLQKLEDVVGGNDESIEI</sequence>
<evidence type="ECO:0000256" key="4">
    <source>
        <dbReference type="ARBA" id="ARBA00022679"/>
    </source>
</evidence>
<evidence type="ECO:0000256" key="2">
    <source>
        <dbReference type="ARBA" id="ARBA00022553"/>
    </source>
</evidence>
<dbReference type="GO" id="GO:0016020">
    <property type="term" value="C:membrane"/>
    <property type="evidence" value="ECO:0007669"/>
    <property type="project" value="InterPro"/>
</dbReference>
<proteinExistence type="predicted"/>
<keyword evidence="2" id="KW-0597">Phosphoprotein</keyword>
<gene>
    <name evidence="7" type="ORF">HLVA_18070</name>
</gene>
<dbReference type="AlphaFoldDB" id="A0AAU9DRM0"/>
<dbReference type="GO" id="GO:0008982">
    <property type="term" value="F:protein-N(PI)-phosphohistidine-sugar phosphotransferase activity"/>
    <property type="evidence" value="ECO:0007669"/>
    <property type="project" value="InterPro"/>
</dbReference>
<dbReference type="GO" id="GO:0009401">
    <property type="term" value="P:phosphoenolpyruvate-dependent sugar phosphotransferase system"/>
    <property type="evidence" value="ECO:0007669"/>
    <property type="project" value="UniProtKB-KW"/>
</dbReference>
<evidence type="ECO:0000256" key="5">
    <source>
        <dbReference type="ARBA" id="ARBA00022683"/>
    </source>
</evidence>
<reference evidence="7 8" key="1">
    <citation type="submission" date="2022-11" db="EMBL/GenBank/DDBJ databases">
        <title>Haliovirga abyssi gen. nov., sp. nov., a mesophilic fermentative bacterium isolated from the Iheya North hydrothermal field and the proposal of Haliovirgaceae fam. nov.</title>
        <authorList>
            <person name="Miyazaki U."/>
            <person name="Tame A."/>
            <person name="Miyazaki J."/>
            <person name="Takai K."/>
            <person name="Sawayama S."/>
            <person name="Kitajima M."/>
            <person name="Okamoto A."/>
            <person name="Nakagawa S."/>
        </authorList>
    </citation>
    <scope>NUCLEOTIDE SEQUENCE [LARGE SCALE GENOMIC DNA]</scope>
    <source>
        <strain evidence="7 8">IC12</strain>
    </source>
</reference>
<evidence type="ECO:0000256" key="1">
    <source>
        <dbReference type="ARBA" id="ARBA00022448"/>
    </source>
</evidence>
<dbReference type="SUPFAM" id="SSF55804">
    <property type="entry name" value="Phoshotransferase/anion transport protein"/>
    <property type="match status" value="1"/>
</dbReference>
<dbReference type="InterPro" id="IPR004715">
    <property type="entry name" value="PTS_IIA_fruc"/>
</dbReference>